<name>A0A6H5IHE8_9HYME</name>
<dbReference type="AlphaFoldDB" id="A0A6H5IHE8"/>
<proteinExistence type="predicted"/>
<organism evidence="1 2">
    <name type="scientific">Trichogramma brassicae</name>
    <dbReference type="NCBI Taxonomy" id="86971"/>
    <lineage>
        <taxon>Eukaryota</taxon>
        <taxon>Metazoa</taxon>
        <taxon>Ecdysozoa</taxon>
        <taxon>Arthropoda</taxon>
        <taxon>Hexapoda</taxon>
        <taxon>Insecta</taxon>
        <taxon>Pterygota</taxon>
        <taxon>Neoptera</taxon>
        <taxon>Endopterygota</taxon>
        <taxon>Hymenoptera</taxon>
        <taxon>Apocrita</taxon>
        <taxon>Proctotrupomorpha</taxon>
        <taxon>Chalcidoidea</taxon>
        <taxon>Trichogrammatidae</taxon>
        <taxon>Trichogramma</taxon>
    </lineage>
</organism>
<accession>A0A6H5IHE8</accession>
<keyword evidence="2" id="KW-1185">Reference proteome</keyword>
<dbReference type="EMBL" id="CADCXV010000734">
    <property type="protein sequence ID" value="CAB0034171.1"/>
    <property type="molecule type" value="Genomic_DNA"/>
</dbReference>
<gene>
    <name evidence="1" type="ORF">TBRA_LOCUS6069</name>
</gene>
<dbReference type="Proteomes" id="UP000479190">
    <property type="component" value="Unassembled WGS sequence"/>
</dbReference>
<evidence type="ECO:0000313" key="1">
    <source>
        <dbReference type="EMBL" id="CAB0034171.1"/>
    </source>
</evidence>
<reference evidence="1 2" key="1">
    <citation type="submission" date="2020-02" db="EMBL/GenBank/DDBJ databases">
        <authorList>
            <person name="Ferguson B K."/>
        </authorList>
    </citation>
    <scope>NUCLEOTIDE SEQUENCE [LARGE SCALE GENOMIC DNA]</scope>
</reference>
<sequence length="744" mass="86090">MFLRPMKYIPIPVEQIGMRRVKFSTNRSFSPNSLVEMEWQFCRSQRDSFSICLAPTRLHREFHNAVRRVLVCARVCTCVSKTRRLVNCAREREPPYIFRLNARENYFYTLRVEKTKSSVISHQLQQQQQSIRHQNFWTTHCRRAAINQRPERDALPNAMTQVILPQLKSTVTVKNWRIRAIVHKVLIHYHLDTRPMVFYNFLHLKCKTFTPLPFYSRASFAVFLFGKRVSARMKELRKIAYGASQCFSKRRRLDLVTYVTAYWARVYSYCLSRDPLSCLSRAARRATYLDVLARHLRRLDDKKIGLRDSRPWFCKLPRLLPLLLPPLLALATGKRDIYIIYKLTNNSKKEKYKPRTSRDPSSHFSRDLCVDTRCALSVHKLIQVYYSTELPQAREAAAASTATRHGFTSRAVEGARPSERVDEGTFLKILRPHRSILMKNSFQDHAATPALLTSIRARACKRVPLPKNQPCTCEVTRDVNKVSRAHSIYCRAKADTKRKRNQLHNWIVFSFNFVRTCTKKERDLANIDSAMNTWCALKMIADYDRDKDRTSKIRCSRSPDSGLYVLQHMHRSDLVGLQLHAARRPSTRRGATSLHPRSGVDAAVCNVRTDVTTECTAASPRASSAAMQRIGSSFYTYNCATARGSCDCSSGTIRDRLRNIFRLDAKRISFDRTSKILAVIKSNKSRRRRRRRDETRAALYRLHIAGGGEESSSHAFESSKIVNTYRAAIVLRAHITQWNEKKKL</sequence>
<evidence type="ECO:0000313" key="2">
    <source>
        <dbReference type="Proteomes" id="UP000479190"/>
    </source>
</evidence>
<protein>
    <submittedName>
        <fullName evidence="1">Uncharacterized protein</fullName>
    </submittedName>
</protein>